<dbReference type="InterPro" id="IPR000157">
    <property type="entry name" value="TIR_dom"/>
</dbReference>
<dbReference type="SMART" id="SM00175">
    <property type="entry name" value="RAB"/>
    <property type="match status" value="1"/>
</dbReference>
<dbReference type="PANTHER" id="PTHR19879:SF9">
    <property type="entry name" value="TRANSCRIPTION INITIATION FACTOR TFIID SUBUNIT 5"/>
    <property type="match status" value="1"/>
</dbReference>
<dbReference type="PRINTS" id="PR00320">
    <property type="entry name" value="GPROTEINBRPT"/>
</dbReference>
<feature type="repeat" description="WD" evidence="3">
    <location>
        <begin position="190"/>
        <end position="231"/>
    </location>
</feature>
<protein>
    <submittedName>
        <fullName evidence="5">Small GTP-binding protein domain-containing protein</fullName>
    </submittedName>
</protein>
<dbReference type="CDD" id="cd00200">
    <property type="entry name" value="WD40"/>
    <property type="match status" value="1"/>
</dbReference>
<dbReference type="InterPro" id="IPR035897">
    <property type="entry name" value="Toll_tir_struct_dom_sf"/>
</dbReference>
<name>A0A1I4U0H8_9PROT</name>
<feature type="domain" description="SEFIR" evidence="4">
    <location>
        <begin position="880"/>
        <end position="1018"/>
    </location>
</feature>
<dbReference type="Pfam" id="PF00071">
    <property type="entry name" value="Ras"/>
    <property type="match status" value="1"/>
</dbReference>
<dbReference type="Pfam" id="PF13676">
    <property type="entry name" value="TIR_2"/>
    <property type="match status" value="1"/>
</dbReference>
<dbReference type="Gene3D" id="3.40.50.10140">
    <property type="entry name" value="Toll/interleukin-1 receptor homology (TIR) domain"/>
    <property type="match status" value="1"/>
</dbReference>
<dbReference type="PROSITE" id="PS51534">
    <property type="entry name" value="SEFIR"/>
    <property type="match status" value="1"/>
</dbReference>
<dbReference type="InterPro" id="IPR020472">
    <property type="entry name" value="WD40_PAC1"/>
</dbReference>
<keyword evidence="6" id="KW-1185">Reference proteome</keyword>
<dbReference type="SUPFAM" id="SSF50978">
    <property type="entry name" value="WD40 repeat-like"/>
    <property type="match status" value="1"/>
</dbReference>
<organism evidence="5 6">
    <name type="scientific">Nitrosomonas communis</name>
    <dbReference type="NCBI Taxonomy" id="44574"/>
    <lineage>
        <taxon>Bacteria</taxon>
        <taxon>Pseudomonadati</taxon>
        <taxon>Pseudomonadota</taxon>
        <taxon>Betaproteobacteria</taxon>
        <taxon>Nitrosomonadales</taxon>
        <taxon>Nitrosomonadaceae</taxon>
        <taxon>Nitrosomonas</taxon>
    </lineage>
</organism>
<dbReference type="InterPro" id="IPR015943">
    <property type="entry name" value="WD40/YVTN_repeat-like_dom_sf"/>
</dbReference>
<dbReference type="PROSITE" id="PS51419">
    <property type="entry name" value="RAB"/>
    <property type="match status" value="1"/>
</dbReference>
<dbReference type="InterPro" id="IPR013568">
    <property type="entry name" value="SEFIR_dom"/>
</dbReference>
<feature type="repeat" description="WD" evidence="3">
    <location>
        <begin position="66"/>
        <end position="107"/>
    </location>
</feature>
<evidence type="ECO:0000313" key="5">
    <source>
        <dbReference type="EMBL" id="SFM82359.1"/>
    </source>
</evidence>
<evidence type="ECO:0000313" key="6">
    <source>
        <dbReference type="Proteomes" id="UP000183287"/>
    </source>
</evidence>
<dbReference type="InterPro" id="IPR001806">
    <property type="entry name" value="Small_GTPase"/>
</dbReference>
<dbReference type="SUPFAM" id="SSF52540">
    <property type="entry name" value="P-loop containing nucleoside triphosphate hydrolases"/>
    <property type="match status" value="1"/>
</dbReference>
<feature type="repeat" description="WD" evidence="3">
    <location>
        <begin position="106"/>
        <end position="147"/>
    </location>
</feature>
<dbReference type="GO" id="GO:0007165">
    <property type="term" value="P:signal transduction"/>
    <property type="evidence" value="ECO:0007669"/>
    <property type="project" value="InterPro"/>
</dbReference>
<dbReference type="InterPro" id="IPR019775">
    <property type="entry name" value="WD40_repeat_CS"/>
</dbReference>
<dbReference type="Proteomes" id="UP000183287">
    <property type="component" value="Unassembled WGS sequence"/>
</dbReference>
<dbReference type="SMART" id="SM00173">
    <property type="entry name" value="RAS"/>
    <property type="match status" value="1"/>
</dbReference>
<dbReference type="PROSITE" id="PS50294">
    <property type="entry name" value="WD_REPEATS_REGION"/>
    <property type="match status" value="5"/>
</dbReference>
<dbReference type="RefSeq" id="WP_074906614.1">
    <property type="nucleotide sequence ID" value="NZ_FOUB01000057.1"/>
</dbReference>
<reference evidence="6" key="1">
    <citation type="submission" date="2016-10" db="EMBL/GenBank/DDBJ databases">
        <authorList>
            <person name="Varghese N."/>
            <person name="Submissions S."/>
        </authorList>
    </citation>
    <scope>NUCLEOTIDE SEQUENCE [LARGE SCALE GENOMIC DNA]</scope>
    <source>
        <strain evidence="6">Nm44</strain>
    </source>
</reference>
<dbReference type="SUPFAM" id="SSF52200">
    <property type="entry name" value="Toll/Interleukin receptor TIR domain"/>
    <property type="match status" value="1"/>
</dbReference>
<evidence type="ECO:0000256" key="3">
    <source>
        <dbReference type="PROSITE-ProRule" id="PRU00221"/>
    </source>
</evidence>
<dbReference type="PANTHER" id="PTHR19879">
    <property type="entry name" value="TRANSCRIPTION INITIATION FACTOR TFIID"/>
    <property type="match status" value="1"/>
</dbReference>
<evidence type="ECO:0000256" key="2">
    <source>
        <dbReference type="ARBA" id="ARBA00022737"/>
    </source>
</evidence>
<dbReference type="PRINTS" id="PR00449">
    <property type="entry name" value="RASTRNSFRMNG"/>
</dbReference>
<dbReference type="SMART" id="SM00174">
    <property type="entry name" value="RHO"/>
    <property type="match status" value="1"/>
</dbReference>
<dbReference type="PROSITE" id="PS50082">
    <property type="entry name" value="WD_REPEATS_2"/>
    <property type="match status" value="5"/>
</dbReference>
<dbReference type="OrthoDB" id="5149141at2"/>
<dbReference type="EMBL" id="FOUB01000057">
    <property type="protein sequence ID" value="SFM82359.1"/>
    <property type="molecule type" value="Genomic_DNA"/>
</dbReference>
<keyword evidence="1 3" id="KW-0853">WD repeat</keyword>
<dbReference type="GO" id="GO:0003924">
    <property type="term" value="F:GTPase activity"/>
    <property type="evidence" value="ECO:0007669"/>
    <property type="project" value="InterPro"/>
</dbReference>
<keyword evidence="2" id="KW-0677">Repeat</keyword>
<dbReference type="InterPro" id="IPR027417">
    <property type="entry name" value="P-loop_NTPase"/>
</dbReference>
<feature type="repeat" description="WD" evidence="3">
    <location>
        <begin position="24"/>
        <end position="65"/>
    </location>
</feature>
<sequence>MTTLTTSNGTKVELPAGVKLLRTLEGHDAKIIRVTFNPQDGTLASASADGTVKFWEATNGKLLHTIKMHGGEVNSVVFDPLGKTLASANADGTVKLWETISDKLRYTLQERDVISLAFDPQGGKLASGSIYGTVKLWEVTNGKLLHTLKAHTHWTISLAFNPQGDTLASASFDRTVKLWEVTNGMQLHRLNEHANAVNSLAFNLQGDMLASAGFDDTVKLWEVFSGKLLHKLEGPVDILHGLAFSPDGRLLAAREGFHSDKYTQNLRHIWIWRCDNWEVIARIPVIGCSLNAQEFLAFHPTLPLLATASSESDMPEEMQFRLIDIWELNFDILLGKRMNLVDAVHHTTAKIVLVGDHSVGKSALGYHLIHGHFKEQASTHGQQFWVFPALGQRRSDGTKCEAILWDFAGQPDYRLVHALFMDDTDLALVLFDASDLRDPLHGVSFWLKQLQTEQRRCPIILVAAQADRGSCTLTPEDLNAFCKNNNIVGPITTSALTGEGIDELVNRMKSMIPWDDKPATVTTTTFKRIKDYVLGLKGAEADNQTIVTPKVLRSRLEATDTNWHFTDAEMLTAVDHLENYGYVKRLRTSQGEQRVLLQPERLNNLASSFVLEARRNLKGLGALEEKRLLSGGYAFPELTDLHAGERDVLLDSAALLFLEHNICFRETDPLRIESYLIFPELINLKKPLEQEQTIEEDVAYTVSGPTENVFASLVVLLGYTHTFTRTVQWHNNARYEVGDSLVCGFRQEAERDGELDFVLCFDPSVGAPVRILFQGLFESFLARRNLTVRRYEPVRCSNMKCGHLLDRSVVRQRLKEEKTFVFCNECGKELTLPKMAEPIQLTREVQAEVELQRRTAEQRTRFEQAVFRVSAYATDQKIIPPACFISYAWGVLEHEHWVEKRLATDLQNAGINVILDKWHNMQIGASVSRFIERIEKSDRIIMVGTPLYRKKYENKDPYTGYVVSAEVDLIANRLLGTETQKESVLPLLLEGEKTTSLPPLLQGRVYADFRSDVNYFITAFDLILSLYQLLPNHTAVADLRESIQRDMR</sequence>
<proteinExistence type="predicted"/>
<dbReference type="Gene3D" id="2.130.10.10">
    <property type="entry name" value="YVTN repeat-like/Quinoprotein amine dehydrogenase"/>
    <property type="match status" value="3"/>
</dbReference>
<dbReference type="InterPro" id="IPR005225">
    <property type="entry name" value="Small_GTP-bd"/>
</dbReference>
<dbReference type="AlphaFoldDB" id="A0A1I4U0H8"/>
<dbReference type="Gene3D" id="3.40.50.300">
    <property type="entry name" value="P-loop containing nucleotide triphosphate hydrolases"/>
    <property type="match status" value="1"/>
</dbReference>
<dbReference type="PROSITE" id="PS00678">
    <property type="entry name" value="WD_REPEATS_1"/>
    <property type="match status" value="3"/>
</dbReference>
<gene>
    <name evidence="5" type="ORF">SAMN05421863_105713</name>
</gene>
<dbReference type="InterPro" id="IPR001680">
    <property type="entry name" value="WD40_rpt"/>
</dbReference>
<evidence type="ECO:0000259" key="4">
    <source>
        <dbReference type="PROSITE" id="PS51534"/>
    </source>
</evidence>
<feature type="repeat" description="WD" evidence="3">
    <location>
        <begin position="148"/>
        <end position="189"/>
    </location>
</feature>
<evidence type="ECO:0000256" key="1">
    <source>
        <dbReference type="ARBA" id="ARBA00022574"/>
    </source>
</evidence>
<dbReference type="Pfam" id="PF00400">
    <property type="entry name" value="WD40"/>
    <property type="match status" value="5"/>
</dbReference>
<accession>A0A1I4U0H8</accession>
<dbReference type="InterPro" id="IPR036322">
    <property type="entry name" value="WD40_repeat_dom_sf"/>
</dbReference>
<dbReference type="GO" id="GO:0005525">
    <property type="term" value="F:GTP binding"/>
    <property type="evidence" value="ECO:0007669"/>
    <property type="project" value="InterPro"/>
</dbReference>
<dbReference type="SMART" id="SM00320">
    <property type="entry name" value="WD40"/>
    <property type="match status" value="6"/>
</dbReference>
<dbReference type="NCBIfam" id="TIGR00231">
    <property type="entry name" value="small_GTP"/>
    <property type="match status" value="1"/>
</dbReference>